<dbReference type="Proteomes" id="UP000051790">
    <property type="component" value="Unassembled WGS sequence"/>
</dbReference>
<dbReference type="AlphaFoldDB" id="A0A0R1R9F9"/>
<dbReference type="OrthoDB" id="9814553at2"/>
<dbReference type="InterPro" id="IPR013096">
    <property type="entry name" value="Cupin_2"/>
</dbReference>
<dbReference type="PANTHER" id="PTHR46797">
    <property type="entry name" value="HTH-TYPE TRANSCRIPTIONAL REGULATOR"/>
    <property type="match status" value="1"/>
</dbReference>
<dbReference type="SUPFAM" id="SSF51182">
    <property type="entry name" value="RmlC-like cupins"/>
    <property type="match status" value="1"/>
</dbReference>
<evidence type="ECO:0000256" key="1">
    <source>
        <dbReference type="ARBA" id="ARBA00023125"/>
    </source>
</evidence>
<evidence type="ECO:0000259" key="2">
    <source>
        <dbReference type="PROSITE" id="PS50943"/>
    </source>
</evidence>
<sequence>MDIGQKIRDLRIQKNLTQEELGERTDLSKGYISQLEHDQSSPSMETFFDLLNVLGQTPAQFFTETPNQQLVYTKADQVVYEDQERGYNLRWLVPESNENEMEPVMIQFDHAGEFKTFEPSPAETFVYVVSGRVQLALGDQCYVAKKGETIYFHATQQHKIINVAKTTSEILLVATASYL</sequence>
<dbReference type="InterPro" id="IPR010982">
    <property type="entry name" value="Lambda_DNA-bd_dom_sf"/>
</dbReference>
<dbReference type="GO" id="GO:0003677">
    <property type="term" value="F:DNA binding"/>
    <property type="evidence" value="ECO:0007669"/>
    <property type="project" value="UniProtKB-KW"/>
</dbReference>
<reference evidence="3 4" key="1">
    <citation type="journal article" date="2015" name="Genome Announc.">
        <title>Expanding the biotechnology potential of lactobacilli through comparative genomics of 213 strains and associated genera.</title>
        <authorList>
            <person name="Sun Z."/>
            <person name="Harris H.M."/>
            <person name="McCann A."/>
            <person name="Guo C."/>
            <person name="Argimon S."/>
            <person name="Zhang W."/>
            <person name="Yang X."/>
            <person name="Jeffery I.B."/>
            <person name="Cooney J.C."/>
            <person name="Kagawa T.F."/>
            <person name="Liu W."/>
            <person name="Song Y."/>
            <person name="Salvetti E."/>
            <person name="Wrobel A."/>
            <person name="Rasinkangas P."/>
            <person name="Parkhill J."/>
            <person name="Rea M.C."/>
            <person name="O'Sullivan O."/>
            <person name="Ritari J."/>
            <person name="Douillard F.P."/>
            <person name="Paul Ross R."/>
            <person name="Yang R."/>
            <person name="Briner A.E."/>
            <person name="Felis G.E."/>
            <person name="de Vos W.M."/>
            <person name="Barrangou R."/>
            <person name="Klaenhammer T.R."/>
            <person name="Caufield P.W."/>
            <person name="Cui Y."/>
            <person name="Zhang H."/>
            <person name="O'Toole P.W."/>
        </authorList>
    </citation>
    <scope>NUCLEOTIDE SEQUENCE [LARGE SCALE GENOMIC DNA]</scope>
    <source>
        <strain evidence="3 4">DSM 13343</strain>
    </source>
</reference>
<evidence type="ECO:0000313" key="4">
    <source>
        <dbReference type="Proteomes" id="UP000051790"/>
    </source>
</evidence>
<dbReference type="SMART" id="SM00530">
    <property type="entry name" value="HTH_XRE"/>
    <property type="match status" value="1"/>
</dbReference>
<dbReference type="Gene3D" id="1.10.260.40">
    <property type="entry name" value="lambda repressor-like DNA-binding domains"/>
    <property type="match status" value="1"/>
</dbReference>
<proteinExistence type="predicted"/>
<dbReference type="InterPro" id="IPR011051">
    <property type="entry name" value="RmlC_Cupin_sf"/>
</dbReference>
<dbReference type="RefSeq" id="WP_054717539.1">
    <property type="nucleotide sequence ID" value="NZ_AZEU01000073.1"/>
</dbReference>
<dbReference type="GO" id="GO:0005829">
    <property type="term" value="C:cytosol"/>
    <property type="evidence" value="ECO:0007669"/>
    <property type="project" value="TreeGrafter"/>
</dbReference>
<dbReference type="PANTHER" id="PTHR46797:SF2">
    <property type="entry name" value="TRANSCRIPTIONAL REGULATOR"/>
    <property type="match status" value="1"/>
</dbReference>
<dbReference type="Pfam" id="PF07883">
    <property type="entry name" value="Cupin_2"/>
    <property type="match status" value="1"/>
</dbReference>
<dbReference type="InterPro" id="IPR050807">
    <property type="entry name" value="TransReg_Diox_bact_type"/>
</dbReference>
<dbReference type="InterPro" id="IPR014710">
    <property type="entry name" value="RmlC-like_jellyroll"/>
</dbReference>
<protein>
    <submittedName>
        <fullName evidence="3">Spermidine putrescine transport operon transcriptional regulator</fullName>
    </submittedName>
</protein>
<dbReference type="CDD" id="cd02209">
    <property type="entry name" value="cupin_XRE_C"/>
    <property type="match status" value="1"/>
</dbReference>
<dbReference type="GO" id="GO:0003700">
    <property type="term" value="F:DNA-binding transcription factor activity"/>
    <property type="evidence" value="ECO:0007669"/>
    <property type="project" value="TreeGrafter"/>
</dbReference>
<evidence type="ECO:0000313" key="3">
    <source>
        <dbReference type="EMBL" id="KRL49768.1"/>
    </source>
</evidence>
<keyword evidence="4" id="KW-1185">Reference proteome</keyword>
<organism evidence="3 4">
    <name type="scientific">Lacticaseibacillus manihotivorans DSM 13343 = JCM 12514</name>
    <dbReference type="NCBI Taxonomy" id="1423769"/>
    <lineage>
        <taxon>Bacteria</taxon>
        <taxon>Bacillati</taxon>
        <taxon>Bacillota</taxon>
        <taxon>Bacilli</taxon>
        <taxon>Lactobacillales</taxon>
        <taxon>Lactobacillaceae</taxon>
        <taxon>Lacticaseibacillus</taxon>
    </lineage>
</organism>
<accession>A0A0R1R9F9</accession>
<gene>
    <name evidence="3" type="ORF">FD01_GL000025</name>
</gene>
<dbReference type="InterPro" id="IPR001387">
    <property type="entry name" value="Cro/C1-type_HTH"/>
</dbReference>
<dbReference type="CDD" id="cd00093">
    <property type="entry name" value="HTH_XRE"/>
    <property type="match status" value="1"/>
</dbReference>
<dbReference type="Gene3D" id="2.60.120.10">
    <property type="entry name" value="Jelly Rolls"/>
    <property type="match status" value="1"/>
</dbReference>
<dbReference type="PROSITE" id="PS50943">
    <property type="entry name" value="HTH_CROC1"/>
    <property type="match status" value="1"/>
</dbReference>
<dbReference type="PATRIC" id="fig|1423769.4.peg.30"/>
<dbReference type="Pfam" id="PF01381">
    <property type="entry name" value="HTH_3"/>
    <property type="match status" value="1"/>
</dbReference>
<dbReference type="EMBL" id="AZEU01000073">
    <property type="protein sequence ID" value="KRL49768.1"/>
    <property type="molecule type" value="Genomic_DNA"/>
</dbReference>
<dbReference type="SUPFAM" id="SSF47413">
    <property type="entry name" value="lambda repressor-like DNA-binding domains"/>
    <property type="match status" value="1"/>
</dbReference>
<keyword evidence="1" id="KW-0238">DNA-binding</keyword>
<feature type="domain" description="HTH cro/C1-type" evidence="2">
    <location>
        <begin position="7"/>
        <end position="61"/>
    </location>
</feature>
<name>A0A0R1R9F9_9LACO</name>
<comment type="caution">
    <text evidence="3">The sequence shown here is derived from an EMBL/GenBank/DDBJ whole genome shotgun (WGS) entry which is preliminary data.</text>
</comment>